<dbReference type="SUPFAM" id="SSF53187">
    <property type="entry name" value="Zn-dependent exopeptidases"/>
    <property type="match status" value="1"/>
</dbReference>
<dbReference type="PRINTS" id="PR00934">
    <property type="entry name" value="XHISDIPTASE"/>
</dbReference>
<dbReference type="EMBL" id="JBBMFS010000001">
    <property type="protein sequence ID" value="MEQ2553846.1"/>
    <property type="molecule type" value="Genomic_DNA"/>
</dbReference>
<organism evidence="2 3">
    <name type="scientific">Lachnospira intestinalis</name>
    <dbReference type="NCBI Taxonomy" id="3133158"/>
    <lineage>
        <taxon>Bacteria</taxon>
        <taxon>Bacillati</taxon>
        <taxon>Bacillota</taxon>
        <taxon>Clostridia</taxon>
        <taxon>Lachnospirales</taxon>
        <taxon>Lachnospiraceae</taxon>
        <taxon>Lachnospira</taxon>
    </lineage>
</organism>
<keyword evidence="3" id="KW-1185">Reference proteome</keyword>
<sequence length="482" mass="53292">MTLEQLEPKEVFHYFKEICKIPHGSGNVKQISDYCVDFAKQHGLKYRQDESLNVIIWKDGTSGYENSPAVILQGHIDMVAVKEEDCVKDMEKEGLDLEIQDGYLSAKQTSLGGDDGIAVAYSLALLASTDIPHPPLEAVFTVDEEIGMLGAAAIDLSDLNGKIMLNMDSEDEGIFLAGCAGGASVRCDIPVTKGTETGVGRTLTLKGFTGGHSGTEIICQRANTNVLMGRILMELNNEMSFFVTSISGGEKDNAIAKVGKLELLIQPSDAQTFTETMEKITATLKREYEVTDPDMQIVITEDNEEKETLVYHPSCTMKLMLALVHLPYGVVKMSNDIKGLVQTSLNLGIIKETQDCVRLCYSVRSSVGSEKEWLIEKLYSLTEFLGGSCTIDGPYPAWEYKKDSKLREIICEVYEELYHEKPLIQTIHAGVECGLFSEKIPGLDCISFGPNILDIHTTNEHLDIASVERTWKLILEVLEKLK</sequence>
<name>A0ABV1H2B7_9FIRM</name>
<dbReference type="PIRSF" id="PIRSF016599">
    <property type="entry name" value="Xaa-His_dipept"/>
    <property type="match status" value="1"/>
</dbReference>
<dbReference type="Pfam" id="PF07687">
    <property type="entry name" value="M20_dimer"/>
    <property type="match status" value="1"/>
</dbReference>
<dbReference type="InterPro" id="IPR011650">
    <property type="entry name" value="Peptidase_M20_dimer"/>
</dbReference>
<reference evidence="2" key="1">
    <citation type="submission" date="2024-03" db="EMBL/GenBank/DDBJ databases">
        <title>Human intestinal bacterial collection.</title>
        <authorList>
            <person name="Pauvert C."/>
            <person name="Hitch T.C.A."/>
            <person name="Clavel T."/>
        </authorList>
    </citation>
    <scope>NUCLEOTIDE SEQUENCE [LARGE SCALE GENOMIC DNA]</scope>
    <source>
        <strain evidence="2">CLA-AA-H89B</strain>
    </source>
</reference>
<accession>A0ABV1H2B7</accession>
<dbReference type="Proteomes" id="UP001546774">
    <property type="component" value="Unassembled WGS sequence"/>
</dbReference>
<evidence type="ECO:0000259" key="1">
    <source>
        <dbReference type="Pfam" id="PF07687"/>
    </source>
</evidence>
<dbReference type="InterPro" id="IPR001160">
    <property type="entry name" value="Peptidase_M20C"/>
</dbReference>
<dbReference type="Pfam" id="PF01546">
    <property type="entry name" value="Peptidase_M20"/>
    <property type="match status" value="1"/>
</dbReference>
<evidence type="ECO:0000313" key="2">
    <source>
        <dbReference type="EMBL" id="MEQ2553846.1"/>
    </source>
</evidence>
<dbReference type="InterPro" id="IPR002933">
    <property type="entry name" value="Peptidase_M20"/>
</dbReference>
<evidence type="ECO:0000313" key="3">
    <source>
        <dbReference type="Proteomes" id="UP001546774"/>
    </source>
</evidence>
<feature type="domain" description="Peptidase M20 dimerisation" evidence="1">
    <location>
        <begin position="204"/>
        <end position="289"/>
    </location>
</feature>
<comment type="caution">
    <text evidence="2">The sequence shown here is derived from an EMBL/GenBank/DDBJ whole genome shotgun (WGS) entry which is preliminary data.</text>
</comment>
<gene>
    <name evidence="2" type="ORF">WMO37_02310</name>
</gene>
<dbReference type="Gene3D" id="3.40.630.10">
    <property type="entry name" value="Zn peptidases"/>
    <property type="match status" value="2"/>
</dbReference>
<dbReference type="PANTHER" id="PTHR43501">
    <property type="entry name" value="CYTOSOL NON-SPECIFIC DIPEPTIDASE"/>
    <property type="match status" value="1"/>
</dbReference>
<protein>
    <submittedName>
        <fullName evidence="2">Aminoacyl-histidine dipeptidase</fullName>
    </submittedName>
</protein>
<proteinExistence type="predicted"/>
<dbReference type="PANTHER" id="PTHR43501:SF1">
    <property type="entry name" value="CYTOSOL NON-SPECIFIC DIPEPTIDASE"/>
    <property type="match status" value="1"/>
</dbReference>
<dbReference type="NCBIfam" id="TIGR01893">
    <property type="entry name" value="aa-his-dipept"/>
    <property type="match status" value="1"/>
</dbReference>
<dbReference type="CDD" id="cd03890">
    <property type="entry name" value="M20_pepD"/>
    <property type="match status" value="1"/>
</dbReference>